<dbReference type="Proteomes" id="UP001241605">
    <property type="component" value="Chromosome"/>
</dbReference>
<protein>
    <submittedName>
        <fullName evidence="2">PAS domain-containing protein</fullName>
    </submittedName>
</protein>
<dbReference type="EMBL" id="CP124616">
    <property type="protein sequence ID" value="WGW03973.1"/>
    <property type="molecule type" value="Genomic_DNA"/>
</dbReference>
<feature type="domain" description="PAS fold-3" evidence="1">
    <location>
        <begin position="38"/>
        <end position="109"/>
    </location>
</feature>
<keyword evidence="3" id="KW-1185">Reference proteome</keyword>
<organism evidence="2 3">
    <name type="scientific">Tropicibacter oceani</name>
    <dbReference type="NCBI Taxonomy" id="3058420"/>
    <lineage>
        <taxon>Bacteria</taxon>
        <taxon>Pseudomonadati</taxon>
        <taxon>Pseudomonadota</taxon>
        <taxon>Alphaproteobacteria</taxon>
        <taxon>Rhodobacterales</taxon>
        <taxon>Roseobacteraceae</taxon>
        <taxon>Tropicibacter</taxon>
    </lineage>
</organism>
<dbReference type="SUPFAM" id="SSF55785">
    <property type="entry name" value="PYP-like sensor domain (PAS domain)"/>
    <property type="match status" value="1"/>
</dbReference>
<gene>
    <name evidence="2" type="ORF">QF118_00095</name>
</gene>
<dbReference type="InterPro" id="IPR000014">
    <property type="entry name" value="PAS"/>
</dbReference>
<evidence type="ECO:0000259" key="1">
    <source>
        <dbReference type="Pfam" id="PF08447"/>
    </source>
</evidence>
<accession>A0ABY8QHQ4</accession>
<reference evidence="2 3" key="1">
    <citation type="submission" date="2023-05" db="EMBL/GenBank/DDBJ databases">
        <title>YMD87, complete Genome.</title>
        <authorList>
            <person name="Zhang J."/>
            <person name="Xu X."/>
        </authorList>
    </citation>
    <scope>NUCLEOTIDE SEQUENCE [LARGE SCALE GENOMIC DNA]</scope>
    <source>
        <strain evidence="2 3">YMD87</strain>
    </source>
</reference>
<dbReference type="InterPro" id="IPR035965">
    <property type="entry name" value="PAS-like_dom_sf"/>
</dbReference>
<sequence>MTELKPGIASAANASGSEAVFHLSEMFYSRTDHRGVILSANSVFQRVAGFEWDQLLGAPHKIIRHPDMPKGVFQLFWDRLKVGKPIGAYVKNRAKSGRYYWVFAIASPAEGGYVSIRLKPSSDFLDKVTALYGTLLEREKSEGLTPAKSAALLLEMLKENGFANYDAFQSTAIAKEQQARVQQLGRSLTPLQTRFLEMSRAIDQVQHETTELTEAFQSIRTVPMNMRIIASRLESAGGPISAISVNYSQMLEDMSTWVRTFVDGDNCVFSRIRNAILGSQFLGFVSGIELEMAELFQTLDYTYPQDIDREAEAERIEAHRQSYVGETARALAEVEQEAKRLGRSVLDMKRYVTGLSSTRMMCKIESASLPDSDTALSGVVDQLDAGQNEIEERLGRVVELNSIIQSNTAMLRTLL</sequence>
<name>A0ABY8QHQ4_9RHOB</name>
<dbReference type="NCBIfam" id="TIGR00229">
    <property type="entry name" value="sensory_box"/>
    <property type="match status" value="1"/>
</dbReference>
<dbReference type="Gene3D" id="3.30.450.20">
    <property type="entry name" value="PAS domain"/>
    <property type="match status" value="1"/>
</dbReference>
<dbReference type="InterPro" id="IPR013655">
    <property type="entry name" value="PAS_fold_3"/>
</dbReference>
<dbReference type="CDD" id="cd00130">
    <property type="entry name" value="PAS"/>
    <property type="match status" value="1"/>
</dbReference>
<dbReference type="Pfam" id="PF08447">
    <property type="entry name" value="PAS_3"/>
    <property type="match status" value="1"/>
</dbReference>
<evidence type="ECO:0000313" key="2">
    <source>
        <dbReference type="EMBL" id="WGW03973.1"/>
    </source>
</evidence>
<evidence type="ECO:0000313" key="3">
    <source>
        <dbReference type="Proteomes" id="UP001241605"/>
    </source>
</evidence>
<dbReference type="RefSeq" id="WP_282300603.1">
    <property type="nucleotide sequence ID" value="NZ_CP124616.1"/>
</dbReference>
<proteinExistence type="predicted"/>